<evidence type="ECO:0000313" key="2">
    <source>
        <dbReference type="EMBL" id="GAA0945863.1"/>
    </source>
</evidence>
<dbReference type="InterPro" id="IPR043917">
    <property type="entry name" value="DUF5753"/>
</dbReference>
<keyword evidence="3" id="KW-1185">Reference proteome</keyword>
<dbReference type="Proteomes" id="UP001500665">
    <property type="component" value="Unassembled WGS sequence"/>
</dbReference>
<sequence length="306" mass="34238">MLDPEQLGRKKEDLAETLKALRKAKGYTGQRLASLCAMSQSKVSKIETGKIVPSVVDVERILRALEAPQEMVREVSALARLANTEFQDVRSLYRKGVEKKQDELSGLEKTAKVIRFFLPSMITSLLSTPEYIKASLSHVPGDVSRAVAKKIERQEALYDESKTFVFLLTEAAIKWALCPAPQMAIQVDRLISLSRMPNIRLGVIPLGTVSPRGPLNTFTVYDAALATAETFSGAVIMRDPKDIDFHLSLFSLYEGIASFDEEARRHLHSWAESYRQSSLFEYGNSPSLPVRRHVASQLWQQSILRG</sequence>
<name>A0ABN1QQD9_9ACTN</name>
<proteinExistence type="predicted"/>
<dbReference type="PROSITE" id="PS50943">
    <property type="entry name" value="HTH_CROC1"/>
    <property type="match status" value="1"/>
</dbReference>
<evidence type="ECO:0000259" key="1">
    <source>
        <dbReference type="PROSITE" id="PS50943"/>
    </source>
</evidence>
<accession>A0ABN1QQD9</accession>
<dbReference type="EMBL" id="BAAAHH010000005">
    <property type="protein sequence ID" value="GAA0945863.1"/>
    <property type="molecule type" value="Genomic_DNA"/>
</dbReference>
<dbReference type="Pfam" id="PF19054">
    <property type="entry name" value="DUF5753"/>
    <property type="match status" value="1"/>
</dbReference>
<dbReference type="CDD" id="cd00093">
    <property type="entry name" value="HTH_XRE"/>
    <property type="match status" value="1"/>
</dbReference>
<reference evidence="2 3" key="1">
    <citation type="journal article" date="2019" name="Int. J. Syst. Evol. Microbiol.">
        <title>The Global Catalogue of Microorganisms (GCM) 10K type strain sequencing project: providing services to taxonomists for standard genome sequencing and annotation.</title>
        <authorList>
            <consortium name="The Broad Institute Genomics Platform"/>
            <consortium name="The Broad Institute Genome Sequencing Center for Infectious Disease"/>
            <person name="Wu L."/>
            <person name="Ma J."/>
        </authorList>
    </citation>
    <scope>NUCLEOTIDE SEQUENCE [LARGE SCALE GENOMIC DNA]</scope>
    <source>
        <strain evidence="2 3">JCM 10696</strain>
    </source>
</reference>
<dbReference type="SMART" id="SM00530">
    <property type="entry name" value="HTH_XRE"/>
    <property type="match status" value="1"/>
</dbReference>
<comment type="caution">
    <text evidence="2">The sequence shown here is derived from an EMBL/GenBank/DDBJ whole genome shotgun (WGS) entry which is preliminary data.</text>
</comment>
<organism evidence="2 3">
    <name type="scientific">Actinocorallia libanotica</name>
    <dbReference type="NCBI Taxonomy" id="46162"/>
    <lineage>
        <taxon>Bacteria</taxon>
        <taxon>Bacillati</taxon>
        <taxon>Actinomycetota</taxon>
        <taxon>Actinomycetes</taxon>
        <taxon>Streptosporangiales</taxon>
        <taxon>Thermomonosporaceae</taxon>
        <taxon>Actinocorallia</taxon>
    </lineage>
</organism>
<evidence type="ECO:0000313" key="3">
    <source>
        <dbReference type="Proteomes" id="UP001500665"/>
    </source>
</evidence>
<dbReference type="RefSeq" id="WP_344239112.1">
    <property type="nucleotide sequence ID" value="NZ_BAAAHH010000005.1"/>
</dbReference>
<feature type="domain" description="HTH cro/C1-type" evidence="1">
    <location>
        <begin position="18"/>
        <end position="72"/>
    </location>
</feature>
<protein>
    <submittedName>
        <fullName evidence="2">Helix-turn-helix transcriptional regulator</fullName>
    </submittedName>
</protein>
<dbReference type="Gene3D" id="1.10.260.40">
    <property type="entry name" value="lambda repressor-like DNA-binding domains"/>
    <property type="match status" value="1"/>
</dbReference>
<dbReference type="Pfam" id="PF13560">
    <property type="entry name" value="HTH_31"/>
    <property type="match status" value="1"/>
</dbReference>
<dbReference type="InterPro" id="IPR010982">
    <property type="entry name" value="Lambda_DNA-bd_dom_sf"/>
</dbReference>
<dbReference type="InterPro" id="IPR001387">
    <property type="entry name" value="Cro/C1-type_HTH"/>
</dbReference>
<dbReference type="SUPFAM" id="SSF47413">
    <property type="entry name" value="lambda repressor-like DNA-binding domains"/>
    <property type="match status" value="1"/>
</dbReference>
<gene>
    <name evidence="2" type="ORF">GCM10009550_19970</name>
</gene>